<gene>
    <name evidence="1" type="ORF">SPV1_03483</name>
</gene>
<evidence type="ECO:0000313" key="2">
    <source>
        <dbReference type="Proteomes" id="UP000005297"/>
    </source>
</evidence>
<name>Q0F3U4_9PROT</name>
<dbReference type="RefSeq" id="WP_009850993.1">
    <property type="nucleotide sequence ID" value="NZ_DS022295.1"/>
</dbReference>
<protein>
    <submittedName>
        <fullName evidence="1">Uncharacterized protein</fullName>
    </submittedName>
</protein>
<dbReference type="HOGENOM" id="CLU_511724_0_0_0"/>
<dbReference type="OrthoDB" id="5290234at2"/>
<dbReference type="InParanoid" id="Q0F3U4"/>
<comment type="caution">
    <text evidence="1">The sequence shown here is derived from an EMBL/GenBank/DDBJ whole genome shotgun (WGS) entry which is preliminary data.</text>
</comment>
<accession>Q0F3U4</accession>
<dbReference type="Proteomes" id="UP000005297">
    <property type="component" value="Unassembled WGS sequence"/>
</dbReference>
<proteinExistence type="predicted"/>
<evidence type="ECO:0000313" key="1">
    <source>
        <dbReference type="EMBL" id="EAU55847.1"/>
    </source>
</evidence>
<reference evidence="1 2" key="1">
    <citation type="submission" date="2006-09" db="EMBL/GenBank/DDBJ databases">
        <authorList>
            <person name="Emerson D."/>
            <person name="Ferriera S."/>
            <person name="Johnson J."/>
            <person name="Kravitz S."/>
            <person name="Halpern A."/>
            <person name="Remington K."/>
            <person name="Beeson K."/>
            <person name="Tran B."/>
            <person name="Rogers Y.-H."/>
            <person name="Friedman R."/>
            <person name="Venter J.C."/>
        </authorList>
    </citation>
    <scope>NUCLEOTIDE SEQUENCE [LARGE SCALE GENOMIC DNA]</scope>
    <source>
        <strain evidence="1 2">PV-1</strain>
    </source>
</reference>
<sequence>MSAELRLHPQRLELGRAELLTDALILPFTDIEGRLSQLAFSANALEANNLRKSMKSYLGRLNSNPHIPLKFRLKVLNRFEQELDLFDGEMTAAVLNAHKIGVVLVQEKARSAPDYYPVLVDMVANAIELSVKLLRLSLEQYHGQSILATRQFFDLARLGLDVAAASVDLPADSVSRLYKAICNHELLRKLDLFAHTPAMQQRIWLEMQYHVGLLTPCFFRQGSTPPAACTAPLLLTNLNRPNDPATTCTELNEPPAFDAIMIPAGPFTERLEMAAHHASTVLHQPDMQKQTLHTEHELENTLLGCRAILNALSGEKRSEEERGDRINARVVLQLDAARAIRDAFHSDDGVEKKLTAAENSDHSWRIANLHTSGLCLERVNAGAIPLIVGALVGLQWLLPEHDAPDLPFDQKNPQCIPPLKRLGVVSWIKVVKPGEQQIGIAFLAEGYHLAVAVMPGGGSDAEARRTWPVLLRQQERKRIMILPDPGIHRGMIFMLSQGERHAAFKVSDVEEVALNYTRSHIILANTTNISSR</sequence>
<keyword evidence="2" id="KW-1185">Reference proteome</keyword>
<dbReference type="EMBL" id="AATS01000001">
    <property type="protein sequence ID" value="EAU55847.1"/>
    <property type="molecule type" value="Genomic_DNA"/>
</dbReference>
<organism evidence="1 2">
    <name type="scientific">Mariprofundus ferrooxydans PV-1</name>
    <dbReference type="NCBI Taxonomy" id="314345"/>
    <lineage>
        <taxon>Bacteria</taxon>
        <taxon>Pseudomonadati</taxon>
        <taxon>Pseudomonadota</taxon>
        <taxon>Candidatius Mariprofundia</taxon>
        <taxon>Mariprofundales</taxon>
        <taxon>Mariprofundaceae</taxon>
        <taxon>Mariprofundus</taxon>
    </lineage>
</organism>
<dbReference type="AlphaFoldDB" id="Q0F3U4"/>